<keyword evidence="5" id="KW-0493">Microtubule</keyword>
<dbReference type="PANTHER" id="PTHR10331:SF6">
    <property type="entry name" value="SPINDLE ASSEMBLY ABNORMAL 4"/>
    <property type="match status" value="1"/>
</dbReference>
<evidence type="ECO:0000256" key="8">
    <source>
        <dbReference type="ARBA" id="ARBA00069791"/>
    </source>
</evidence>
<dbReference type="PANTHER" id="PTHR10331">
    <property type="entry name" value="T COMPLEX PROTEIN 10"/>
    <property type="match status" value="1"/>
</dbReference>
<comment type="similarity">
    <text evidence="2">Belongs to the TCP10 family.</text>
</comment>
<feature type="coiled-coil region" evidence="11">
    <location>
        <begin position="50"/>
        <end position="116"/>
    </location>
</feature>
<organism evidence="14 15">
    <name type="scientific">Lottia gigantea</name>
    <name type="common">Giant owl limpet</name>
    <dbReference type="NCBI Taxonomy" id="225164"/>
    <lineage>
        <taxon>Eukaryota</taxon>
        <taxon>Metazoa</taxon>
        <taxon>Spiralia</taxon>
        <taxon>Lophotrochozoa</taxon>
        <taxon>Mollusca</taxon>
        <taxon>Gastropoda</taxon>
        <taxon>Patellogastropoda</taxon>
        <taxon>Lottioidea</taxon>
        <taxon>Lottiidae</taxon>
        <taxon>Lottia</taxon>
    </lineage>
</organism>
<dbReference type="Proteomes" id="UP000030746">
    <property type="component" value="Unassembled WGS sequence"/>
</dbReference>
<feature type="domain" description="Centromere protein J C-terminal" evidence="13">
    <location>
        <begin position="352"/>
        <end position="380"/>
    </location>
</feature>
<evidence type="ECO:0000256" key="9">
    <source>
        <dbReference type="ARBA" id="ARBA00081769"/>
    </source>
</evidence>
<feature type="region of interest" description="Disordered" evidence="12">
    <location>
        <begin position="162"/>
        <end position="181"/>
    </location>
</feature>
<keyword evidence="6" id="KW-0206">Cytoskeleton</keyword>
<name>V4ASX8_LOTGI</name>
<dbReference type="CTD" id="20229796"/>
<dbReference type="FunFam" id="2.60.450.20:FF:000001">
    <property type="entry name" value="Centromere protein J"/>
    <property type="match status" value="1"/>
</dbReference>
<comment type="subunit">
    <text evidence="7">Forms homodimers. Associates with microtubules plus ends; binds to beta-tubulin subunits exposed on microtubule outer surface at its distal tip; also associates with microtubule lattice. Associated with the gamma-tubulin complex. Interacts with the head domain of EPB41. Interacts with LYST. Interacts with CEP152 (via C-terminus). Interacts with STIL. Forms a complex with STIL and SASS6.</text>
</comment>
<keyword evidence="4" id="KW-0597">Phosphoprotein</keyword>
<protein>
    <recommendedName>
        <fullName evidence="8">Centrosomal P4.1-associated protein</fullName>
    </recommendedName>
    <alternativeName>
        <fullName evidence="9">Centromere protein J</fullName>
    </alternativeName>
    <alternativeName>
        <fullName evidence="10">Centrosome assembly and centriole elongation protein</fullName>
    </alternativeName>
</protein>
<evidence type="ECO:0000256" key="7">
    <source>
        <dbReference type="ARBA" id="ARBA00064598"/>
    </source>
</evidence>
<dbReference type="InterPro" id="IPR026581">
    <property type="entry name" value="TCP10L/CENPJ"/>
</dbReference>
<dbReference type="OrthoDB" id="10252174at2759"/>
<feature type="domain" description="Centromere protein J C-terminal" evidence="13">
    <location>
        <begin position="278"/>
        <end position="306"/>
    </location>
</feature>
<proteinExistence type="inferred from homology"/>
<keyword evidence="3" id="KW-0963">Cytoplasm</keyword>
<dbReference type="InterPro" id="IPR009852">
    <property type="entry name" value="CENPJ_C_dom"/>
</dbReference>
<dbReference type="STRING" id="225164.V4ASX8"/>
<evidence type="ECO:0000256" key="12">
    <source>
        <dbReference type="SAM" id="MobiDB-lite"/>
    </source>
</evidence>
<dbReference type="KEGG" id="lgi:LOTGIDRAFT_103874"/>
<sequence length="395" mass="46033">MIVNNYFYEYILLVIHTCLVFPHNDFIFCIFRHERKMFEKYQKTIRSIPDKKDREEIDMLKNQINELQEEMKRKETRWTSSQTRLKDKLELVELENKELKDEIKLLEKKRIEWMQKEAATTSSIHLQRKQKIISLMSIPITVSNFTDHTLLTSYKYLTRSSENNSTSLSTSTSALSSSTATTSSVPRKLASRLLLDNPTIDKGNKQYEESQHSDGKIERIYKNGAREILFANGTRKEISSDGQSIVVSFFNGDIKQIYPDKRVVYYYADAQTSHTTYPDSLEVLQFQNGQIEKHYPDGTKEITFPDQTVKYLFPNGSEESIFPDGTVIRVDVSGDKTMEFPNGQREIHNSQFKRREYPDGTVKTVYPDGRQETRYSTGRVRLKDKDGNVIMDRIC</sequence>
<evidence type="ECO:0000259" key="13">
    <source>
        <dbReference type="Pfam" id="PF07202"/>
    </source>
</evidence>
<dbReference type="GO" id="GO:0015631">
    <property type="term" value="F:tubulin binding"/>
    <property type="evidence" value="ECO:0007669"/>
    <property type="project" value="TreeGrafter"/>
</dbReference>
<dbReference type="Pfam" id="PF07202">
    <property type="entry name" value="Tcp10_C"/>
    <property type="match status" value="4"/>
</dbReference>
<dbReference type="HOGENOM" id="CLU_047352_0_0_1"/>
<dbReference type="GO" id="GO:0005813">
    <property type="term" value="C:centrosome"/>
    <property type="evidence" value="ECO:0007669"/>
    <property type="project" value="TreeGrafter"/>
</dbReference>
<evidence type="ECO:0000313" key="14">
    <source>
        <dbReference type="EMBL" id="ESO97980.1"/>
    </source>
</evidence>
<evidence type="ECO:0000313" key="15">
    <source>
        <dbReference type="Proteomes" id="UP000030746"/>
    </source>
</evidence>
<accession>V4ASX8</accession>
<dbReference type="InterPro" id="IPR047002">
    <property type="entry name" value="Tcp10_C_sf"/>
</dbReference>
<comment type="subcellular location">
    <subcellularLocation>
        <location evidence="1">Cytoplasm</location>
        <location evidence="1">Cytoskeleton</location>
        <location evidence="1">Microtubule organizing center</location>
        <location evidence="1">Centrosome</location>
        <location evidence="1">Centriole</location>
    </subcellularLocation>
</comment>
<evidence type="ECO:0000256" key="3">
    <source>
        <dbReference type="ARBA" id="ARBA00022490"/>
    </source>
</evidence>
<gene>
    <name evidence="14" type="ORF">LOTGIDRAFT_103874</name>
</gene>
<evidence type="ECO:0000256" key="1">
    <source>
        <dbReference type="ARBA" id="ARBA00004114"/>
    </source>
</evidence>
<dbReference type="GO" id="GO:0005814">
    <property type="term" value="C:centriole"/>
    <property type="evidence" value="ECO:0007669"/>
    <property type="project" value="UniProtKB-SubCell"/>
</dbReference>
<dbReference type="GO" id="GO:1902117">
    <property type="term" value="P:positive regulation of organelle assembly"/>
    <property type="evidence" value="ECO:0007669"/>
    <property type="project" value="UniProtKB-ARBA"/>
</dbReference>
<evidence type="ECO:0000256" key="6">
    <source>
        <dbReference type="ARBA" id="ARBA00023212"/>
    </source>
</evidence>
<keyword evidence="11" id="KW-0175">Coiled coil</keyword>
<reference evidence="14 15" key="1">
    <citation type="journal article" date="2013" name="Nature">
        <title>Insights into bilaterian evolution from three spiralian genomes.</title>
        <authorList>
            <person name="Simakov O."/>
            <person name="Marletaz F."/>
            <person name="Cho S.J."/>
            <person name="Edsinger-Gonzales E."/>
            <person name="Havlak P."/>
            <person name="Hellsten U."/>
            <person name="Kuo D.H."/>
            <person name="Larsson T."/>
            <person name="Lv J."/>
            <person name="Arendt D."/>
            <person name="Savage R."/>
            <person name="Osoegawa K."/>
            <person name="de Jong P."/>
            <person name="Grimwood J."/>
            <person name="Chapman J.A."/>
            <person name="Shapiro H."/>
            <person name="Aerts A."/>
            <person name="Otillar R.P."/>
            <person name="Terry A.Y."/>
            <person name="Boore J.L."/>
            <person name="Grigoriev I.V."/>
            <person name="Lindberg D.R."/>
            <person name="Seaver E.C."/>
            <person name="Weisblat D.A."/>
            <person name="Putnam N.H."/>
            <person name="Rokhsar D.S."/>
        </authorList>
    </citation>
    <scope>NUCLEOTIDE SEQUENCE [LARGE SCALE GENOMIC DNA]</scope>
</reference>
<evidence type="ECO:0000256" key="4">
    <source>
        <dbReference type="ARBA" id="ARBA00022553"/>
    </source>
</evidence>
<evidence type="ECO:0000256" key="2">
    <source>
        <dbReference type="ARBA" id="ARBA00005627"/>
    </source>
</evidence>
<dbReference type="RefSeq" id="XP_009051816.1">
    <property type="nucleotide sequence ID" value="XM_009053568.1"/>
</dbReference>
<feature type="domain" description="Centromere protein J C-terminal" evidence="13">
    <location>
        <begin position="314"/>
        <end position="348"/>
    </location>
</feature>
<dbReference type="GO" id="GO:0060271">
    <property type="term" value="P:cilium assembly"/>
    <property type="evidence" value="ECO:0007669"/>
    <property type="project" value="TreeGrafter"/>
</dbReference>
<evidence type="ECO:0000256" key="5">
    <source>
        <dbReference type="ARBA" id="ARBA00022701"/>
    </source>
</evidence>
<dbReference type="GO" id="GO:0061511">
    <property type="term" value="P:centriole elongation"/>
    <property type="evidence" value="ECO:0007669"/>
    <property type="project" value="TreeGrafter"/>
</dbReference>
<feature type="domain" description="Centromere protein J C-terminal" evidence="13">
    <location>
        <begin position="207"/>
        <end position="238"/>
    </location>
</feature>
<dbReference type="GO" id="GO:0005874">
    <property type="term" value="C:microtubule"/>
    <property type="evidence" value="ECO:0007669"/>
    <property type="project" value="UniProtKB-KW"/>
</dbReference>
<dbReference type="AlphaFoldDB" id="V4ASX8"/>
<dbReference type="EMBL" id="KB201304">
    <property type="protein sequence ID" value="ESO97980.1"/>
    <property type="molecule type" value="Genomic_DNA"/>
</dbReference>
<dbReference type="OMA" id="QTDNFEK"/>
<dbReference type="GeneID" id="20229796"/>
<evidence type="ECO:0000256" key="11">
    <source>
        <dbReference type="SAM" id="Coils"/>
    </source>
</evidence>
<keyword evidence="15" id="KW-1185">Reference proteome</keyword>
<evidence type="ECO:0000256" key="10">
    <source>
        <dbReference type="ARBA" id="ARBA00083148"/>
    </source>
</evidence>
<dbReference type="Gene3D" id="2.60.450.20">
    <property type="match status" value="1"/>
</dbReference>